<gene>
    <name evidence="1" type="ORF">GCM10007890_57750</name>
</gene>
<evidence type="ECO:0000313" key="2">
    <source>
        <dbReference type="Proteomes" id="UP001157440"/>
    </source>
</evidence>
<proteinExistence type="predicted"/>
<organism evidence="1 2">
    <name type="scientific">Methylobacterium tardum</name>
    <dbReference type="NCBI Taxonomy" id="374432"/>
    <lineage>
        <taxon>Bacteria</taxon>
        <taxon>Pseudomonadati</taxon>
        <taxon>Pseudomonadota</taxon>
        <taxon>Alphaproteobacteria</taxon>
        <taxon>Hyphomicrobiales</taxon>
        <taxon>Methylobacteriaceae</taxon>
        <taxon>Methylobacterium</taxon>
    </lineage>
</organism>
<accession>A0AA37THN8</accession>
<dbReference type="RefSeq" id="WP_238199296.1">
    <property type="nucleotide sequence ID" value="NZ_BPQZ01000034.1"/>
</dbReference>
<comment type="caution">
    <text evidence="1">The sequence shown here is derived from an EMBL/GenBank/DDBJ whole genome shotgun (WGS) entry which is preliminary data.</text>
</comment>
<name>A0AA37THN8_9HYPH</name>
<dbReference type="EMBL" id="BSPL01000029">
    <property type="protein sequence ID" value="GLS73760.1"/>
    <property type="molecule type" value="Genomic_DNA"/>
</dbReference>
<keyword evidence="2" id="KW-1185">Reference proteome</keyword>
<protein>
    <submittedName>
        <fullName evidence="1">Uncharacterized protein</fullName>
    </submittedName>
</protein>
<dbReference type="Proteomes" id="UP001157440">
    <property type="component" value="Unassembled WGS sequence"/>
</dbReference>
<evidence type="ECO:0000313" key="1">
    <source>
        <dbReference type="EMBL" id="GLS73760.1"/>
    </source>
</evidence>
<reference evidence="2" key="1">
    <citation type="journal article" date="2019" name="Int. J. Syst. Evol. Microbiol.">
        <title>The Global Catalogue of Microorganisms (GCM) 10K type strain sequencing project: providing services to taxonomists for standard genome sequencing and annotation.</title>
        <authorList>
            <consortium name="The Broad Institute Genomics Platform"/>
            <consortium name="The Broad Institute Genome Sequencing Center for Infectious Disease"/>
            <person name="Wu L."/>
            <person name="Ma J."/>
        </authorList>
    </citation>
    <scope>NUCLEOTIDE SEQUENCE [LARGE SCALE GENOMIC DNA]</scope>
    <source>
        <strain evidence="2">NBRC 103632</strain>
    </source>
</reference>
<dbReference type="AlphaFoldDB" id="A0AA37THN8"/>
<sequence length="184" mass="20838">MANQEDEIKRRKRAPREHIPDGEFRNITIRVSSRTYNALADAANAAGFSISDVGEKAIRSVIDYRESDKITGFDRISRPSQEILDVSTRILMTYEKHGGEKWLENDRVRVAAHYAIQAVIDRALPAPPNLLEIPLNKVEPKDFEVWTAANTGERLGAILLDPTNITAYADQNQRAPLIKKEWDK</sequence>